<protein>
    <submittedName>
        <fullName evidence="1">Uncharacterized protein</fullName>
    </submittedName>
</protein>
<dbReference type="Proteomes" id="UP000007519">
    <property type="component" value="Chromosome"/>
</dbReference>
<dbReference type="EMBL" id="CP002831">
    <property type="protein sequence ID" value="AFC25004.1"/>
    <property type="molecule type" value="Genomic_DNA"/>
</dbReference>
<gene>
    <name evidence="1" type="ordered locus">SGRA_2275</name>
</gene>
<dbReference type="STRING" id="984262.SGRA_2275"/>
<proteinExistence type="predicted"/>
<dbReference type="KEGG" id="sgn:SGRA_2275"/>
<sequence length="56" mass="6220">MLILFEMKKTAYSKLVGTPLKAASARQKISFLGFLIDCAIKRSKTNIFGLLSDKLV</sequence>
<reference evidence="1 2" key="1">
    <citation type="journal article" date="2012" name="Stand. Genomic Sci.">
        <title>Complete genome sequencing and analysis of Saprospira grandis str. Lewin, a predatory marine bacterium.</title>
        <authorList>
            <person name="Saw J.H."/>
            <person name="Yuryev A."/>
            <person name="Kanbe M."/>
            <person name="Hou S."/>
            <person name="Young A.G."/>
            <person name="Aizawa S."/>
            <person name="Alam M."/>
        </authorList>
    </citation>
    <scope>NUCLEOTIDE SEQUENCE [LARGE SCALE GENOMIC DNA]</scope>
    <source>
        <strain evidence="1 2">Lewin</strain>
    </source>
</reference>
<organism evidence="1 2">
    <name type="scientific">Saprospira grandis (strain Lewin)</name>
    <dbReference type="NCBI Taxonomy" id="984262"/>
    <lineage>
        <taxon>Bacteria</taxon>
        <taxon>Pseudomonadati</taxon>
        <taxon>Bacteroidota</taxon>
        <taxon>Saprospiria</taxon>
        <taxon>Saprospirales</taxon>
        <taxon>Saprospiraceae</taxon>
        <taxon>Saprospira</taxon>
    </lineage>
</organism>
<dbReference type="AlphaFoldDB" id="H6L3Q6"/>
<dbReference type="HOGENOM" id="CLU_3011745_0_0_10"/>
<evidence type="ECO:0000313" key="2">
    <source>
        <dbReference type="Proteomes" id="UP000007519"/>
    </source>
</evidence>
<keyword evidence="2" id="KW-1185">Reference proteome</keyword>
<accession>H6L3Q6</accession>
<evidence type="ECO:0000313" key="1">
    <source>
        <dbReference type="EMBL" id="AFC25004.1"/>
    </source>
</evidence>
<name>H6L3Q6_SAPGL</name>